<dbReference type="InterPro" id="IPR031837">
    <property type="entry name" value="DUF5071"/>
</dbReference>
<gene>
    <name evidence="2" type="ORF">CEP52_002107</name>
</gene>
<evidence type="ECO:0000259" key="1">
    <source>
        <dbReference type="Pfam" id="PF16804"/>
    </source>
</evidence>
<dbReference type="Pfam" id="PF16804">
    <property type="entry name" value="DUF5071"/>
    <property type="match status" value="1"/>
</dbReference>
<evidence type="ECO:0000313" key="2">
    <source>
        <dbReference type="EMBL" id="RSM13158.1"/>
    </source>
</evidence>
<keyword evidence="3" id="KW-1185">Reference proteome</keyword>
<name>A0A428UFU5_9HYPO</name>
<accession>A0A428UFU5</accession>
<dbReference type="AlphaFoldDB" id="A0A428UFU5"/>
<comment type="caution">
    <text evidence="2">The sequence shown here is derived from an EMBL/GenBank/DDBJ whole genome shotgun (WGS) entry which is preliminary data.</text>
</comment>
<protein>
    <recommendedName>
        <fullName evidence="1">DUF5071 domain-containing protein</fullName>
    </recommendedName>
</protein>
<dbReference type="CDD" id="cd11743">
    <property type="entry name" value="Cthe_2751_like"/>
    <property type="match status" value="1"/>
</dbReference>
<dbReference type="EMBL" id="NKCK01000011">
    <property type="protein sequence ID" value="RSM13158.1"/>
    <property type="molecule type" value="Genomic_DNA"/>
</dbReference>
<organism evidence="2 3">
    <name type="scientific">Fusarium oligoseptatum</name>
    <dbReference type="NCBI Taxonomy" id="2604345"/>
    <lineage>
        <taxon>Eukaryota</taxon>
        <taxon>Fungi</taxon>
        <taxon>Dikarya</taxon>
        <taxon>Ascomycota</taxon>
        <taxon>Pezizomycotina</taxon>
        <taxon>Sordariomycetes</taxon>
        <taxon>Hypocreomycetidae</taxon>
        <taxon>Hypocreales</taxon>
        <taxon>Nectriaceae</taxon>
        <taxon>Fusarium</taxon>
        <taxon>Fusarium solani species complex</taxon>
    </lineage>
</organism>
<dbReference type="Proteomes" id="UP000287144">
    <property type="component" value="Unassembled WGS sequence"/>
</dbReference>
<dbReference type="InterPro" id="IPR038692">
    <property type="entry name" value="Cthe_2751_sf"/>
</dbReference>
<evidence type="ECO:0000313" key="3">
    <source>
        <dbReference type="Proteomes" id="UP000287144"/>
    </source>
</evidence>
<reference evidence="2 3" key="1">
    <citation type="submission" date="2017-06" db="EMBL/GenBank/DDBJ databases">
        <title>Comparative genomic analysis of Ambrosia Fusariam Clade fungi.</title>
        <authorList>
            <person name="Stajich J.E."/>
            <person name="Carrillo J."/>
            <person name="Kijimoto T."/>
            <person name="Eskalen A."/>
            <person name="O'Donnell K."/>
            <person name="Kasson M."/>
        </authorList>
    </citation>
    <scope>NUCLEOTIDE SEQUENCE [LARGE SCALE GENOMIC DNA]</scope>
    <source>
        <strain evidence="2 3">NRRL62579</strain>
    </source>
</reference>
<sequence>MPVKLDLVFAVIKREGAKKYCEKHAECADPDCHVRFEPYQLRYSQIGVNRWFCPEHACTEGGCYKRRRDSVTLFCAAHAKENKCSKRDCEEIRVPDGQLCKKHTCDEPGCLLEVYPQGRNGKMCSEHQPCGFAGCRRPTILDADGHPKTLCAYHHLCRAPGPQCDGIVDGYSDYCQQHKCGVTGCHRCRDNERIPENRWCTPHTCIIEGCQERIDNANDPNSRHFDSALITSAGDVGVSLHDWKDPISARITRAVIEDAVMLPHVQEAVVSSTTVGVTTSLTVIPMIPAAADDTDMTSRDVMLTPVVLDGSALATAVHEERKNNNTKTTGTISLKGGMSGMSALDIVGNDDEKAFGARVPAILSSASQAIFKSHQRKPPGIETIRSRATETPTTTFYLAWTALNEIVVDLPLEELEHYRPALEAVAETPVSNTAASHYQGATNLRSEAASLIRFMDDPTAIWVPQTKSDHIAERTLQERIKTAEEMRPHVPGLLNWLADANWPPFRGCRTQLARFPEVTVGPIGKLIEKERGDGGWIVSLLEFVDECVPVSMWEELKPTIKTLVEEAKGDEDEWEVSDLARRWLEKLERRSV</sequence>
<feature type="domain" description="DUF5071" evidence="1">
    <location>
        <begin position="462"/>
        <end position="584"/>
    </location>
</feature>
<proteinExistence type="predicted"/>
<dbReference type="Gene3D" id="1.25.40.750">
    <property type="entry name" value="Domain of unknown function DUF5071"/>
    <property type="match status" value="1"/>
</dbReference>